<evidence type="ECO:0000256" key="8">
    <source>
        <dbReference type="ARBA" id="ARBA00023004"/>
    </source>
</evidence>
<evidence type="ECO:0000256" key="3">
    <source>
        <dbReference type="ARBA" id="ARBA00022448"/>
    </source>
</evidence>
<feature type="signal peptide" evidence="16">
    <location>
        <begin position="1"/>
        <end position="21"/>
    </location>
</feature>
<keyword evidence="5" id="KW-0410">Iron transport</keyword>
<evidence type="ECO:0000256" key="7">
    <source>
        <dbReference type="ARBA" id="ARBA00022729"/>
    </source>
</evidence>
<dbReference type="SUPFAM" id="SSF56935">
    <property type="entry name" value="Porins"/>
    <property type="match status" value="1"/>
</dbReference>
<keyword evidence="3 14" id="KW-0813">Transport</keyword>
<keyword evidence="6 14" id="KW-0812">Transmembrane</keyword>
<dbReference type="GO" id="GO:0009279">
    <property type="term" value="C:cell outer membrane"/>
    <property type="evidence" value="ECO:0007669"/>
    <property type="project" value="UniProtKB-SubCell"/>
</dbReference>
<dbReference type="Pfam" id="PF07715">
    <property type="entry name" value="Plug"/>
    <property type="match status" value="1"/>
</dbReference>
<keyword evidence="10 15" id="KW-0798">TonB box</keyword>
<keyword evidence="4 14" id="KW-1134">Transmembrane beta strand</keyword>
<evidence type="ECO:0000313" key="18">
    <source>
        <dbReference type="EMBL" id="RMX07977.1"/>
    </source>
</evidence>
<evidence type="ECO:0000256" key="2">
    <source>
        <dbReference type="ARBA" id="ARBA00009810"/>
    </source>
</evidence>
<dbReference type="FunFam" id="2.170.130.10:FF:000001">
    <property type="entry name" value="Catecholate siderophore TonB-dependent receptor"/>
    <property type="match status" value="1"/>
</dbReference>
<evidence type="ECO:0000256" key="1">
    <source>
        <dbReference type="ARBA" id="ARBA00004571"/>
    </source>
</evidence>
<keyword evidence="9" id="KW-0406">Ion transport</keyword>
<protein>
    <submittedName>
        <fullName evidence="18">TonB-dependent siderophore receptor</fullName>
    </submittedName>
</protein>
<dbReference type="GO" id="GO:0015891">
    <property type="term" value="P:siderophore transport"/>
    <property type="evidence" value="ECO:0007669"/>
    <property type="project" value="InterPro"/>
</dbReference>
<dbReference type="AlphaFoldDB" id="A0A3M6QY98"/>
<dbReference type="InterPro" id="IPR039426">
    <property type="entry name" value="TonB-dep_rcpt-like"/>
</dbReference>
<dbReference type="InterPro" id="IPR036942">
    <property type="entry name" value="Beta-barrel_TonB_sf"/>
</dbReference>
<dbReference type="RefSeq" id="WP_122226100.1">
    <property type="nucleotide sequence ID" value="NZ_RDQO01000001.1"/>
</dbReference>
<keyword evidence="8" id="KW-0408">Iron</keyword>
<evidence type="ECO:0000256" key="16">
    <source>
        <dbReference type="SAM" id="SignalP"/>
    </source>
</evidence>
<dbReference type="OrthoDB" id="127311at2"/>
<evidence type="ECO:0000256" key="13">
    <source>
        <dbReference type="ARBA" id="ARBA00023237"/>
    </source>
</evidence>
<dbReference type="CDD" id="cd01347">
    <property type="entry name" value="ligand_gated_channel"/>
    <property type="match status" value="1"/>
</dbReference>
<evidence type="ECO:0000256" key="4">
    <source>
        <dbReference type="ARBA" id="ARBA00022452"/>
    </source>
</evidence>
<dbReference type="Gene3D" id="2.40.170.20">
    <property type="entry name" value="TonB-dependent receptor, beta-barrel domain"/>
    <property type="match status" value="1"/>
</dbReference>
<gene>
    <name evidence="18" type="ORF">D8I35_02295</name>
</gene>
<dbReference type="Pfam" id="PF00593">
    <property type="entry name" value="TonB_dep_Rec_b-barrel"/>
    <property type="match status" value="1"/>
</dbReference>
<name>A0A3M6QY98_9BURK</name>
<feature type="chain" id="PRO_5018248008" evidence="16">
    <location>
        <begin position="22"/>
        <end position="810"/>
    </location>
</feature>
<proteinExistence type="inferred from homology"/>
<organism evidence="18 19">
    <name type="scientific">Corticibacter populi</name>
    <dbReference type="NCBI Taxonomy" id="1550736"/>
    <lineage>
        <taxon>Bacteria</taxon>
        <taxon>Pseudomonadati</taxon>
        <taxon>Pseudomonadota</taxon>
        <taxon>Betaproteobacteria</taxon>
        <taxon>Burkholderiales</taxon>
        <taxon>Comamonadaceae</taxon>
        <taxon>Corticibacter</taxon>
    </lineage>
</organism>
<dbReference type="InterPro" id="IPR000531">
    <property type="entry name" value="Beta-barrel_TonB"/>
</dbReference>
<comment type="subcellular location">
    <subcellularLocation>
        <location evidence="1 14">Cell outer membrane</location>
        <topology evidence="1 14">Multi-pass membrane protein</topology>
    </subcellularLocation>
</comment>
<sequence>MRLLIAGVIAMFTLAAAPARAQPSGDTATGQAAAVQALRFEIPAQPLEAALGAFGRQAGKQVLFNAADVAGRQSQAVSGTFAPREALQRLLAGSGVVISSEQAGGFAVRHVPPAASGDAQALPEVQIRAEGLGGSGAASLVATQSYGASKTETPIVEIPQSVSVVTRQQMDEMGARSVEDSVGYLAGVDTGANGRDSRVDEIWVRGYRTGSFANYMYVDGLRPPGSSSGAAALSTRFDSYGLEQVEVLKGPSSSLYGQVAPGGLINIRSKRPPQQAQRQVGLQTDTDGLIRANMDIGGPLDEERKWLYRLVSSASHTGTQVDYVDLNRFFFNPSLTWQPSTRTSVTMLVNYQQDRGGSDYQFLPGTGIIVPSPYGEVPRGRFLGEPDFNRYDRNQSAIGYSLEQFIGESAKLRQNVRYIEVDMNTEGAGRRTVSADGRTMTGTASAYENHSKGISADTNLLYALEMGSVSHMLLAGFDYHKTDINLASASGTVGPLDLFEPVYGSPVTIGELTPSSENGRIQQGLYLQDQVFWNQWTLTAGLRHDRAKTRTKTLASGSRTDTAVEATTGRIGVNYLFASGVAPYASYSTSFVPSSGEDYYGKPFDPVTGRQVELGVKYQPPGSRGLVSAAVYEITQSNVLTTDLDETHICNGGSCQVQSGENRVRGFELEGAYELGKALRVNGSYTYLDGKITEVNNANKGNRMARSPQHMAALRFNYRMAAGLDVGMGVRYTGSSYGNDANTVKNSARTLVDASLRYELRQLDERLRGMRLSLNISNLFDKDYVTCTGPTGSCFYHPNRVVSAALTYDW</sequence>
<evidence type="ECO:0000256" key="12">
    <source>
        <dbReference type="ARBA" id="ARBA00023170"/>
    </source>
</evidence>
<evidence type="ECO:0000256" key="10">
    <source>
        <dbReference type="ARBA" id="ARBA00023077"/>
    </source>
</evidence>
<dbReference type="Gene3D" id="2.170.130.10">
    <property type="entry name" value="TonB-dependent receptor, plug domain"/>
    <property type="match status" value="1"/>
</dbReference>
<keyword evidence="12 18" id="KW-0675">Receptor</keyword>
<dbReference type="EMBL" id="RDQO01000001">
    <property type="protein sequence ID" value="RMX07977.1"/>
    <property type="molecule type" value="Genomic_DNA"/>
</dbReference>
<keyword evidence="11 14" id="KW-0472">Membrane</keyword>
<feature type="domain" description="Secretin/TonB short N-terminal" evidence="17">
    <location>
        <begin position="60"/>
        <end position="111"/>
    </location>
</feature>
<dbReference type="InterPro" id="IPR012910">
    <property type="entry name" value="Plug_dom"/>
</dbReference>
<evidence type="ECO:0000256" key="9">
    <source>
        <dbReference type="ARBA" id="ARBA00023065"/>
    </source>
</evidence>
<dbReference type="Proteomes" id="UP000278006">
    <property type="component" value="Unassembled WGS sequence"/>
</dbReference>
<dbReference type="SMART" id="SM00965">
    <property type="entry name" value="STN"/>
    <property type="match status" value="1"/>
</dbReference>
<accession>A0A3M6QY98</accession>
<dbReference type="NCBIfam" id="TIGR01783">
    <property type="entry name" value="TonB-siderophor"/>
    <property type="match status" value="1"/>
</dbReference>
<evidence type="ECO:0000259" key="17">
    <source>
        <dbReference type="SMART" id="SM00965"/>
    </source>
</evidence>
<dbReference type="InterPro" id="IPR037066">
    <property type="entry name" value="Plug_dom_sf"/>
</dbReference>
<dbReference type="GO" id="GO:0038023">
    <property type="term" value="F:signaling receptor activity"/>
    <property type="evidence" value="ECO:0007669"/>
    <property type="project" value="InterPro"/>
</dbReference>
<keyword evidence="7 16" id="KW-0732">Signal</keyword>
<dbReference type="InterPro" id="IPR011662">
    <property type="entry name" value="Secretin/TonB_short_N"/>
</dbReference>
<keyword evidence="13 14" id="KW-0998">Cell outer membrane</keyword>
<dbReference type="Gene3D" id="3.55.50.30">
    <property type="match status" value="1"/>
</dbReference>
<evidence type="ECO:0000256" key="11">
    <source>
        <dbReference type="ARBA" id="ARBA00023136"/>
    </source>
</evidence>
<evidence type="ECO:0000256" key="14">
    <source>
        <dbReference type="PROSITE-ProRule" id="PRU01360"/>
    </source>
</evidence>
<dbReference type="PANTHER" id="PTHR32552:SF68">
    <property type="entry name" value="FERRICHROME OUTER MEMBRANE TRANSPORTER_PHAGE RECEPTOR"/>
    <property type="match status" value="1"/>
</dbReference>
<dbReference type="Pfam" id="PF07660">
    <property type="entry name" value="STN"/>
    <property type="match status" value="1"/>
</dbReference>
<dbReference type="PROSITE" id="PS52016">
    <property type="entry name" value="TONB_DEPENDENT_REC_3"/>
    <property type="match status" value="1"/>
</dbReference>
<dbReference type="PANTHER" id="PTHR32552">
    <property type="entry name" value="FERRICHROME IRON RECEPTOR-RELATED"/>
    <property type="match status" value="1"/>
</dbReference>
<evidence type="ECO:0000256" key="6">
    <source>
        <dbReference type="ARBA" id="ARBA00022692"/>
    </source>
</evidence>
<reference evidence="18 19" key="1">
    <citation type="submission" date="2018-10" db="EMBL/GenBank/DDBJ databases">
        <title>Draft genome of Cortibacter populi DSM10536.</title>
        <authorList>
            <person name="Bernier A.-M."/>
            <person name="Bernard K."/>
        </authorList>
    </citation>
    <scope>NUCLEOTIDE SEQUENCE [LARGE SCALE GENOMIC DNA]</scope>
    <source>
        <strain evidence="18 19">DSM 105136</strain>
    </source>
</reference>
<evidence type="ECO:0000256" key="5">
    <source>
        <dbReference type="ARBA" id="ARBA00022496"/>
    </source>
</evidence>
<dbReference type="InterPro" id="IPR010105">
    <property type="entry name" value="TonB_sidphr_rcpt"/>
</dbReference>
<evidence type="ECO:0000313" key="19">
    <source>
        <dbReference type="Proteomes" id="UP000278006"/>
    </source>
</evidence>
<comment type="similarity">
    <text evidence="2 14 15">Belongs to the TonB-dependent receptor family.</text>
</comment>
<comment type="caution">
    <text evidence="18">The sequence shown here is derived from an EMBL/GenBank/DDBJ whole genome shotgun (WGS) entry which is preliminary data.</text>
</comment>
<keyword evidence="19" id="KW-1185">Reference proteome</keyword>
<dbReference type="GO" id="GO:0015344">
    <property type="term" value="F:siderophore uptake transmembrane transporter activity"/>
    <property type="evidence" value="ECO:0007669"/>
    <property type="project" value="TreeGrafter"/>
</dbReference>
<evidence type="ECO:0000256" key="15">
    <source>
        <dbReference type="RuleBase" id="RU003357"/>
    </source>
</evidence>